<evidence type="ECO:0000313" key="2">
    <source>
        <dbReference type="Proteomes" id="UP000238304"/>
    </source>
</evidence>
<proteinExistence type="predicted"/>
<sequence>MFKPNEKLSEDTIFLNRSKYDQRNNEEGICYGRDELGAILSEDIFYDIDIENRRLTPLLKKTYQNSDEGKMRLVEIKAKKRQVFESIICWEMSPSKIVYDLNRKALKLTFANLKYGHSRFIPKKNEVYQSVLKLGENYVMYIPCSEDLALIAEEKQPIVQLCFKLSQNDIIGYNIGESPIMVNTKLPSLRVKVQNVIFYDLLSNKPLFVY</sequence>
<gene>
    <name evidence="1" type="ORF">C4H11_13960</name>
</gene>
<accession>A0ABN5IML2</accession>
<protein>
    <submittedName>
        <fullName evidence="1">Uncharacterized protein</fullName>
    </submittedName>
</protein>
<dbReference type="EMBL" id="CP027231">
    <property type="protein sequence ID" value="AVM53854.1"/>
    <property type="molecule type" value="Genomic_DNA"/>
</dbReference>
<evidence type="ECO:0000313" key="1">
    <source>
        <dbReference type="EMBL" id="AVM53854.1"/>
    </source>
</evidence>
<organism evidence="1 2">
    <name type="scientific">Bacteroides zoogleoformans</name>
    <dbReference type="NCBI Taxonomy" id="28119"/>
    <lineage>
        <taxon>Bacteria</taxon>
        <taxon>Pseudomonadati</taxon>
        <taxon>Bacteroidota</taxon>
        <taxon>Bacteroidia</taxon>
        <taxon>Bacteroidales</taxon>
        <taxon>Bacteroidaceae</taxon>
        <taxon>Bacteroides</taxon>
    </lineage>
</organism>
<name>A0ABN5IML2_9BACE</name>
<keyword evidence="2" id="KW-1185">Reference proteome</keyword>
<reference evidence="1 2" key="1">
    <citation type="submission" date="2018-02" db="EMBL/GenBank/DDBJ databases">
        <authorList>
            <person name="Holder M.E."/>
            <person name="Ajami N.J."/>
            <person name="Petrosino J.F."/>
        </authorList>
    </citation>
    <scope>NUCLEOTIDE SEQUENCE [LARGE SCALE GENOMIC DNA]</scope>
    <source>
        <strain evidence="1 2">ATCC 33285</strain>
    </source>
</reference>
<dbReference type="Proteomes" id="UP000238304">
    <property type="component" value="Chromosome"/>
</dbReference>